<evidence type="ECO:0000313" key="1">
    <source>
        <dbReference type="EMBL" id="TCD28653.1"/>
    </source>
</evidence>
<dbReference type="Proteomes" id="UP000293925">
    <property type="component" value="Unassembled WGS sequence"/>
</dbReference>
<organism evidence="1 2">
    <name type="scientific">Pedobacter psychrodurus</name>
    <dbReference type="NCBI Taxonomy" id="2530456"/>
    <lineage>
        <taxon>Bacteria</taxon>
        <taxon>Pseudomonadati</taxon>
        <taxon>Bacteroidota</taxon>
        <taxon>Sphingobacteriia</taxon>
        <taxon>Sphingobacteriales</taxon>
        <taxon>Sphingobacteriaceae</taxon>
        <taxon>Pedobacter</taxon>
    </lineage>
</organism>
<dbReference type="AlphaFoldDB" id="A0A4R0Q2S5"/>
<dbReference type="PROSITE" id="PS51257">
    <property type="entry name" value="PROKAR_LIPOPROTEIN"/>
    <property type="match status" value="1"/>
</dbReference>
<protein>
    <submittedName>
        <fullName evidence="1">Uncharacterized protein</fullName>
    </submittedName>
</protein>
<dbReference type="SUPFAM" id="SSF50939">
    <property type="entry name" value="Sialidases"/>
    <property type="match status" value="1"/>
</dbReference>
<gene>
    <name evidence="1" type="ORF">EZ456_04500</name>
</gene>
<proteinExistence type="predicted"/>
<evidence type="ECO:0000313" key="2">
    <source>
        <dbReference type="Proteomes" id="UP000293925"/>
    </source>
</evidence>
<dbReference type="Gene3D" id="2.120.10.10">
    <property type="match status" value="1"/>
</dbReference>
<dbReference type="OrthoDB" id="3308423at2"/>
<comment type="caution">
    <text evidence="1">The sequence shown here is derived from an EMBL/GenBank/DDBJ whole genome shotgun (WGS) entry which is preliminary data.</text>
</comment>
<dbReference type="CDD" id="cd15482">
    <property type="entry name" value="Sialidase_non-viral"/>
    <property type="match status" value="1"/>
</dbReference>
<dbReference type="Gene3D" id="2.60.40.1190">
    <property type="match status" value="1"/>
</dbReference>
<dbReference type="RefSeq" id="WP_131527722.1">
    <property type="nucleotide sequence ID" value="NZ_SJSO01000003.1"/>
</dbReference>
<dbReference type="EMBL" id="SJSO01000003">
    <property type="protein sequence ID" value="TCD28653.1"/>
    <property type="molecule type" value="Genomic_DNA"/>
</dbReference>
<name>A0A4R0Q2S5_9SPHI</name>
<reference evidence="1 2" key="1">
    <citation type="submission" date="2019-02" db="EMBL/GenBank/DDBJ databases">
        <title>Pedobacter sp. RP-3-21 sp. nov., isolated from Arctic soil.</title>
        <authorList>
            <person name="Dahal R.H."/>
        </authorList>
    </citation>
    <scope>NUCLEOTIDE SEQUENCE [LARGE SCALE GENOMIC DNA]</scope>
    <source>
        <strain evidence="1 2">RP-3-21</strain>
    </source>
</reference>
<sequence length="601" mass="65907">MNFKNKNGIIMLSLVTMCMISACKKGGNETGGDVKIPPVEQPKEPTVLQITPIGDLNGGSAEINSHADVILRSSLKMDFRSFIGLGKTELGVDNPRYPRIKKMANGSYIIFYHNSPSTVGASCDYAISNDLKKWTPKGKIFESFPITDSGGAANRRAFSTCDALVLSNGDILAVASYRAENRYTQLTKDAGVVIRRSKDNGNTWSGPIQIYQGVNWEPYLLQLPSGEIHCYFTDSNRTFVQSNDTGTAMVQSSDNGNTWSPSFGSTPYYVLRTEHTVNGNKYFNNQMPSVIKLNNSNELAAAMEASIGGYYISFAYSGESGQWPHLNVDQQGPVDRNDLDFLGSAPYLRQFKSGETILSYNQASRFRLKIGDAKARNFGDDYLPPFFTGGYWGSLELEDNHQIIGVMPNTGEKEISLAKFILNHSIKATQRAVATDGNNNEWLKTDEALFVGENSQAQATLRASQDNNNLYFLIEVLDESISTADFVTLFLSPTTNNTLGSGAYKMKLSYNGIKESHVYNGGWVNGNLDATIKTAYRGTPSQNSDKDHGYMIEIAVPRSKLNIQSGQLLVNFSITENGQGEDSIASAGTTSTLKWIPVVGL</sequence>
<dbReference type="SUPFAM" id="SSF49344">
    <property type="entry name" value="CBD9-like"/>
    <property type="match status" value="1"/>
</dbReference>
<dbReference type="InterPro" id="IPR036278">
    <property type="entry name" value="Sialidase_sf"/>
</dbReference>
<keyword evidence="2" id="KW-1185">Reference proteome</keyword>
<accession>A0A4R0Q2S5</accession>